<dbReference type="Gene3D" id="3.30.460.10">
    <property type="entry name" value="Beta Polymerase, domain 2"/>
    <property type="match status" value="1"/>
</dbReference>
<name>X1TVZ0_9ZZZZ</name>
<reference evidence="2" key="1">
    <citation type="journal article" date="2014" name="Front. Microbiol.">
        <title>High frequency of phylogenetically diverse reductive dehalogenase-homologous genes in deep subseafloor sedimentary metagenomes.</title>
        <authorList>
            <person name="Kawai M."/>
            <person name="Futagami T."/>
            <person name="Toyoda A."/>
            <person name="Takaki Y."/>
            <person name="Nishi S."/>
            <person name="Hori S."/>
            <person name="Arai W."/>
            <person name="Tsubouchi T."/>
            <person name="Morono Y."/>
            <person name="Uchiyama I."/>
            <person name="Ito T."/>
            <person name="Fujiyama A."/>
            <person name="Inagaki F."/>
            <person name="Takami H."/>
        </authorList>
    </citation>
    <scope>NUCLEOTIDE SEQUENCE</scope>
    <source>
        <strain evidence="2">Expedition CK06-06</strain>
    </source>
</reference>
<dbReference type="InterPro" id="IPR041633">
    <property type="entry name" value="Polbeta"/>
</dbReference>
<dbReference type="AlphaFoldDB" id="X1TVZ0"/>
<accession>X1TVZ0</accession>
<gene>
    <name evidence="2" type="ORF">S12H4_38378</name>
</gene>
<comment type="caution">
    <text evidence="2">The sequence shown here is derived from an EMBL/GenBank/DDBJ whole genome shotgun (WGS) entry which is preliminary data.</text>
</comment>
<feature type="domain" description="Polymerase beta nucleotidyltransferase" evidence="1">
    <location>
        <begin position="2"/>
        <end position="79"/>
    </location>
</feature>
<dbReference type="InterPro" id="IPR043519">
    <property type="entry name" value="NT_sf"/>
</dbReference>
<dbReference type="PANTHER" id="PTHR43852">
    <property type="entry name" value="NUCLEOTIDYLTRANSFERASE"/>
    <property type="match status" value="1"/>
</dbReference>
<evidence type="ECO:0000259" key="1">
    <source>
        <dbReference type="Pfam" id="PF18765"/>
    </source>
</evidence>
<dbReference type="InterPro" id="IPR052930">
    <property type="entry name" value="TA_antitoxin_MntA"/>
</dbReference>
<sequence>WAKGHEGTESDIDIAVYFKPENNILEWESTDSQYESEREIWLDIERIVEKDVDLLVLNRAAATVADSALRGYPIIIKDRNLYMDFLLRITSEAIDFRQWIDGYWTFKEQRRHGAATRR</sequence>
<dbReference type="Pfam" id="PF18765">
    <property type="entry name" value="Polbeta"/>
    <property type="match status" value="1"/>
</dbReference>
<dbReference type="EMBL" id="BARW01023097">
    <property type="protein sequence ID" value="GAI91745.1"/>
    <property type="molecule type" value="Genomic_DNA"/>
</dbReference>
<evidence type="ECO:0000313" key="2">
    <source>
        <dbReference type="EMBL" id="GAI91745.1"/>
    </source>
</evidence>
<organism evidence="2">
    <name type="scientific">marine sediment metagenome</name>
    <dbReference type="NCBI Taxonomy" id="412755"/>
    <lineage>
        <taxon>unclassified sequences</taxon>
        <taxon>metagenomes</taxon>
        <taxon>ecological metagenomes</taxon>
    </lineage>
</organism>
<proteinExistence type="predicted"/>
<dbReference type="SUPFAM" id="SSF81301">
    <property type="entry name" value="Nucleotidyltransferase"/>
    <property type="match status" value="1"/>
</dbReference>
<protein>
    <recommendedName>
        <fullName evidence="1">Polymerase beta nucleotidyltransferase domain-containing protein</fullName>
    </recommendedName>
</protein>
<feature type="non-terminal residue" evidence="2">
    <location>
        <position position="1"/>
    </location>
</feature>
<dbReference type="PANTHER" id="PTHR43852:SF3">
    <property type="entry name" value="NUCLEOTIDYLTRANSFERASE"/>
    <property type="match status" value="1"/>
</dbReference>